<dbReference type="RefSeq" id="WP_076957758.1">
    <property type="nucleotide sequence ID" value="NZ_MLCO01000107.1"/>
</dbReference>
<comment type="caution">
    <text evidence="3">The sequence shown here is derived from an EMBL/GenBank/DDBJ whole genome shotgun (WGS) entry which is preliminary data.</text>
</comment>
<protein>
    <recommendedName>
        <fullName evidence="2">Toxin</fullName>
    </recommendedName>
</protein>
<dbReference type="Pfam" id="PF05016">
    <property type="entry name" value="ParE_toxin"/>
    <property type="match status" value="1"/>
</dbReference>
<keyword evidence="1" id="KW-1277">Toxin-antitoxin system</keyword>
<keyword evidence="4" id="KW-1185">Reference proteome</keyword>
<dbReference type="Proteomes" id="UP000188879">
    <property type="component" value="Unassembled WGS sequence"/>
</dbReference>
<dbReference type="AlphaFoldDB" id="A0A1V2H1R1"/>
<dbReference type="Gene3D" id="3.30.2310.20">
    <property type="entry name" value="RelE-like"/>
    <property type="match status" value="1"/>
</dbReference>
<name>A0A1V2H1R1_9PROT</name>
<dbReference type="InterPro" id="IPR028344">
    <property type="entry name" value="ParE1/4"/>
</dbReference>
<dbReference type="PIRSF" id="PIRSF029218">
    <property type="entry name" value="ParE"/>
    <property type="match status" value="1"/>
</dbReference>
<gene>
    <name evidence="3" type="ORF">BKE38_12850</name>
</gene>
<dbReference type="InterPro" id="IPR007712">
    <property type="entry name" value="RelE/ParE_toxin"/>
</dbReference>
<evidence type="ECO:0000313" key="3">
    <source>
        <dbReference type="EMBL" id="ONG53217.1"/>
    </source>
</evidence>
<dbReference type="OrthoDB" id="7173315at2"/>
<organism evidence="3 4">
    <name type="scientific">Teichococcus deserti</name>
    <dbReference type="NCBI Taxonomy" id="1817963"/>
    <lineage>
        <taxon>Bacteria</taxon>
        <taxon>Pseudomonadati</taxon>
        <taxon>Pseudomonadota</taxon>
        <taxon>Alphaproteobacteria</taxon>
        <taxon>Acetobacterales</taxon>
        <taxon>Roseomonadaceae</taxon>
        <taxon>Roseomonas</taxon>
    </lineage>
</organism>
<reference evidence="3 4" key="1">
    <citation type="submission" date="2016-10" db="EMBL/GenBank/DDBJ databases">
        <title>Draft Genome sequence of Roseomonas sp. strain M3.</title>
        <authorList>
            <person name="Subhash Y."/>
            <person name="Lee S."/>
        </authorList>
    </citation>
    <scope>NUCLEOTIDE SEQUENCE [LARGE SCALE GENOMIC DNA]</scope>
    <source>
        <strain evidence="3 4">M3</strain>
    </source>
</reference>
<evidence type="ECO:0000313" key="4">
    <source>
        <dbReference type="Proteomes" id="UP000188879"/>
    </source>
</evidence>
<evidence type="ECO:0000256" key="2">
    <source>
        <dbReference type="PIRNR" id="PIRNR029218"/>
    </source>
</evidence>
<accession>A0A1V2H1R1</accession>
<evidence type="ECO:0000256" key="1">
    <source>
        <dbReference type="ARBA" id="ARBA00022649"/>
    </source>
</evidence>
<proteinExistence type="inferred from homology"/>
<dbReference type="EMBL" id="MLCO01000107">
    <property type="protein sequence ID" value="ONG53217.1"/>
    <property type="molecule type" value="Genomic_DNA"/>
</dbReference>
<dbReference type="InterPro" id="IPR035093">
    <property type="entry name" value="RelE/ParE_toxin_dom_sf"/>
</dbReference>
<sequence length="97" mass="10905">MSGFRLTPAAQADLDDIWDSTLDRWGGIQAERYLLAIRDLCDSLAEGSIPGRAVDRIRPGYRVAQAGAHLLFFMRAPDGTVEVIRILHQRRDVSRQL</sequence>
<comment type="similarity">
    <text evidence="2">Belongs to the RelE toxin family.</text>
</comment>